<evidence type="ECO:0000256" key="1">
    <source>
        <dbReference type="ARBA" id="ARBA00023015"/>
    </source>
</evidence>
<dbReference type="PANTHER" id="PTHR43280">
    <property type="entry name" value="ARAC-FAMILY TRANSCRIPTIONAL REGULATOR"/>
    <property type="match status" value="1"/>
</dbReference>
<proteinExistence type="predicted"/>
<dbReference type="Gene3D" id="1.10.10.60">
    <property type="entry name" value="Homeodomain-like"/>
    <property type="match status" value="2"/>
</dbReference>
<evidence type="ECO:0000313" key="6">
    <source>
        <dbReference type="Proteomes" id="UP000824209"/>
    </source>
</evidence>
<dbReference type="GO" id="GO:0043565">
    <property type="term" value="F:sequence-specific DNA binding"/>
    <property type="evidence" value="ECO:0007669"/>
    <property type="project" value="InterPro"/>
</dbReference>
<dbReference type="InterPro" id="IPR018062">
    <property type="entry name" value="HTH_AraC-typ_CS"/>
</dbReference>
<dbReference type="EMBL" id="DWYA01000056">
    <property type="protein sequence ID" value="HJB40036.1"/>
    <property type="molecule type" value="Genomic_DNA"/>
</dbReference>
<reference evidence="5" key="2">
    <citation type="submission" date="2021-04" db="EMBL/GenBank/DDBJ databases">
        <authorList>
            <person name="Gilroy R."/>
        </authorList>
    </citation>
    <scope>NUCLEOTIDE SEQUENCE</scope>
    <source>
        <strain evidence="5">ChiBcec8-14828</strain>
    </source>
</reference>
<dbReference type="Proteomes" id="UP000824209">
    <property type="component" value="Unassembled WGS sequence"/>
</dbReference>
<dbReference type="SUPFAM" id="SSF46689">
    <property type="entry name" value="Homeodomain-like"/>
    <property type="match status" value="2"/>
</dbReference>
<comment type="caution">
    <text evidence="5">The sequence shown here is derived from an EMBL/GenBank/DDBJ whole genome shotgun (WGS) entry which is preliminary data.</text>
</comment>
<dbReference type="Pfam" id="PF12833">
    <property type="entry name" value="HTH_18"/>
    <property type="match status" value="1"/>
</dbReference>
<keyword evidence="1" id="KW-0805">Transcription regulation</keyword>
<evidence type="ECO:0000256" key="2">
    <source>
        <dbReference type="ARBA" id="ARBA00023125"/>
    </source>
</evidence>
<accession>A0A9D2M3M7</accession>
<dbReference type="GO" id="GO:0003700">
    <property type="term" value="F:DNA-binding transcription factor activity"/>
    <property type="evidence" value="ECO:0007669"/>
    <property type="project" value="InterPro"/>
</dbReference>
<name>A0A9D2M3M7_9FIRM</name>
<gene>
    <name evidence="5" type="ORF">H9943_06530</name>
</gene>
<dbReference type="PRINTS" id="PR00032">
    <property type="entry name" value="HTHARAC"/>
</dbReference>
<keyword evidence="2" id="KW-0238">DNA-binding</keyword>
<reference evidence="5" key="1">
    <citation type="journal article" date="2021" name="PeerJ">
        <title>Extensive microbial diversity within the chicken gut microbiome revealed by metagenomics and culture.</title>
        <authorList>
            <person name="Gilroy R."/>
            <person name="Ravi A."/>
            <person name="Getino M."/>
            <person name="Pursley I."/>
            <person name="Horton D.L."/>
            <person name="Alikhan N.F."/>
            <person name="Baker D."/>
            <person name="Gharbi K."/>
            <person name="Hall N."/>
            <person name="Watson M."/>
            <person name="Adriaenssens E.M."/>
            <person name="Foster-Nyarko E."/>
            <person name="Jarju S."/>
            <person name="Secka A."/>
            <person name="Antonio M."/>
            <person name="Oren A."/>
            <person name="Chaudhuri R.R."/>
            <person name="La Ragione R."/>
            <person name="Hildebrand F."/>
            <person name="Pallen M.J."/>
        </authorList>
    </citation>
    <scope>NUCLEOTIDE SEQUENCE</scope>
    <source>
        <strain evidence="5">ChiBcec8-14828</strain>
    </source>
</reference>
<dbReference type="InterPro" id="IPR020449">
    <property type="entry name" value="Tscrpt_reg_AraC-type_HTH"/>
</dbReference>
<keyword evidence="3" id="KW-0804">Transcription</keyword>
<feature type="domain" description="HTH araC/xylS-type" evidence="4">
    <location>
        <begin position="123"/>
        <end position="221"/>
    </location>
</feature>
<organism evidence="5 6">
    <name type="scientific">Candidatus Ruthenibacterium avium</name>
    <dbReference type="NCBI Taxonomy" id="2838751"/>
    <lineage>
        <taxon>Bacteria</taxon>
        <taxon>Bacillati</taxon>
        <taxon>Bacillota</taxon>
        <taxon>Clostridia</taxon>
        <taxon>Eubacteriales</taxon>
        <taxon>Oscillospiraceae</taxon>
        <taxon>Ruthenibacterium</taxon>
    </lineage>
</organism>
<protein>
    <submittedName>
        <fullName evidence="5">AraC family transcriptional regulator</fullName>
    </submittedName>
</protein>
<dbReference type="InterPro" id="IPR018060">
    <property type="entry name" value="HTH_AraC"/>
</dbReference>
<evidence type="ECO:0000256" key="3">
    <source>
        <dbReference type="ARBA" id="ARBA00023163"/>
    </source>
</evidence>
<evidence type="ECO:0000313" key="5">
    <source>
        <dbReference type="EMBL" id="HJB40036.1"/>
    </source>
</evidence>
<evidence type="ECO:0000259" key="4">
    <source>
        <dbReference type="PROSITE" id="PS01124"/>
    </source>
</evidence>
<sequence length="229" mass="25866">MSNQPSVSFVPSLYHFQPVCQALIHDGAAQANAIFCKQLKALPGLADGLSEQDRIKILHRLNQSLYHFILFHWKLSLHELCEEMENTAFSLPCQCELENAAQQMICAYCTELSRRSCGNQYISRAADYIEQHMSGDLSLPRVASHVFVCSAYLSELFPACTGKKFCEYVAYRRIERAKELLRTTRFSVQEISQQCGFGSSSYFSCVFSKHTGLSPRSYRTFHADACSSA</sequence>
<dbReference type="AlphaFoldDB" id="A0A9D2M3M7"/>
<dbReference type="PROSITE" id="PS01124">
    <property type="entry name" value="HTH_ARAC_FAMILY_2"/>
    <property type="match status" value="1"/>
</dbReference>
<dbReference type="SMART" id="SM00342">
    <property type="entry name" value="HTH_ARAC"/>
    <property type="match status" value="1"/>
</dbReference>
<dbReference type="PANTHER" id="PTHR43280:SF2">
    <property type="entry name" value="HTH-TYPE TRANSCRIPTIONAL REGULATOR EXSA"/>
    <property type="match status" value="1"/>
</dbReference>
<dbReference type="PROSITE" id="PS00041">
    <property type="entry name" value="HTH_ARAC_FAMILY_1"/>
    <property type="match status" value="1"/>
</dbReference>
<dbReference type="InterPro" id="IPR009057">
    <property type="entry name" value="Homeodomain-like_sf"/>
</dbReference>